<evidence type="ECO:0000313" key="2">
    <source>
        <dbReference type="Proteomes" id="UP001054945"/>
    </source>
</evidence>
<keyword evidence="2" id="KW-1185">Reference proteome</keyword>
<protein>
    <submittedName>
        <fullName evidence="1">Uncharacterized protein</fullName>
    </submittedName>
</protein>
<evidence type="ECO:0000313" key="1">
    <source>
        <dbReference type="EMBL" id="GIX95723.1"/>
    </source>
</evidence>
<sequence length="161" mass="18766">MLLTYMRRDVDVWVQCPAKVQDCHMPQEVVPFEFERGQDADTVQHAQPLQVEREQHHKYRSTHKQKKATNDSTIERRVWEEAERVSERHSRGDAGKRRMGCCARRAKTFHCTVVLLDETEITEDVQEGGSSDRLNKKLSSKQRSLNVAWVSPVYAKRMDAK</sequence>
<gene>
    <name evidence="1" type="ORF">CEXT_495281</name>
</gene>
<dbReference type="AlphaFoldDB" id="A0AAV4PH38"/>
<reference evidence="1 2" key="1">
    <citation type="submission" date="2021-06" db="EMBL/GenBank/DDBJ databases">
        <title>Caerostris extrusa draft genome.</title>
        <authorList>
            <person name="Kono N."/>
            <person name="Arakawa K."/>
        </authorList>
    </citation>
    <scope>NUCLEOTIDE SEQUENCE [LARGE SCALE GENOMIC DNA]</scope>
</reference>
<dbReference type="Proteomes" id="UP001054945">
    <property type="component" value="Unassembled WGS sequence"/>
</dbReference>
<comment type="caution">
    <text evidence="1">The sequence shown here is derived from an EMBL/GenBank/DDBJ whole genome shotgun (WGS) entry which is preliminary data.</text>
</comment>
<proteinExistence type="predicted"/>
<organism evidence="1 2">
    <name type="scientific">Caerostris extrusa</name>
    <name type="common">Bark spider</name>
    <name type="synonym">Caerostris bankana</name>
    <dbReference type="NCBI Taxonomy" id="172846"/>
    <lineage>
        <taxon>Eukaryota</taxon>
        <taxon>Metazoa</taxon>
        <taxon>Ecdysozoa</taxon>
        <taxon>Arthropoda</taxon>
        <taxon>Chelicerata</taxon>
        <taxon>Arachnida</taxon>
        <taxon>Araneae</taxon>
        <taxon>Araneomorphae</taxon>
        <taxon>Entelegynae</taxon>
        <taxon>Araneoidea</taxon>
        <taxon>Araneidae</taxon>
        <taxon>Caerostris</taxon>
    </lineage>
</organism>
<accession>A0AAV4PH38</accession>
<name>A0AAV4PH38_CAEEX</name>
<dbReference type="EMBL" id="BPLR01004554">
    <property type="protein sequence ID" value="GIX95723.1"/>
    <property type="molecule type" value="Genomic_DNA"/>
</dbReference>